<feature type="transmembrane region" description="Helical" evidence="7">
    <location>
        <begin position="436"/>
        <end position="453"/>
    </location>
</feature>
<dbReference type="InterPro" id="IPR036259">
    <property type="entry name" value="MFS_trans_sf"/>
</dbReference>
<keyword evidence="4 7" id="KW-1133">Transmembrane helix</keyword>
<evidence type="ECO:0000256" key="8">
    <source>
        <dbReference type="SAM" id="SignalP"/>
    </source>
</evidence>
<dbReference type="SUPFAM" id="SSF103473">
    <property type="entry name" value="MFS general substrate transporter"/>
    <property type="match status" value="1"/>
</dbReference>
<feature type="transmembrane region" description="Helical" evidence="7">
    <location>
        <begin position="336"/>
        <end position="358"/>
    </location>
</feature>
<keyword evidence="10" id="KW-1185">Reference proteome</keyword>
<evidence type="ECO:0000256" key="3">
    <source>
        <dbReference type="ARBA" id="ARBA00022692"/>
    </source>
</evidence>
<feature type="transmembrane region" description="Helical" evidence="7">
    <location>
        <begin position="293"/>
        <end position="314"/>
    </location>
</feature>
<dbReference type="EMBL" id="JALJOU010000001">
    <property type="protein sequence ID" value="KAK9846301.1"/>
    <property type="molecule type" value="Genomic_DNA"/>
</dbReference>
<evidence type="ECO:0000256" key="4">
    <source>
        <dbReference type="ARBA" id="ARBA00022989"/>
    </source>
</evidence>
<evidence type="ECO:0000256" key="6">
    <source>
        <dbReference type="SAM" id="MobiDB-lite"/>
    </source>
</evidence>
<gene>
    <name evidence="9" type="ORF">WJX81_001226</name>
</gene>
<dbReference type="AlphaFoldDB" id="A0AAW1SK88"/>
<keyword evidence="3 7" id="KW-0812">Transmembrane</keyword>
<accession>A0AAW1SK88</accession>
<evidence type="ECO:0000313" key="10">
    <source>
        <dbReference type="Proteomes" id="UP001445335"/>
    </source>
</evidence>
<proteinExistence type="predicted"/>
<feature type="chain" id="PRO_5043362839" evidence="8">
    <location>
        <begin position="21"/>
        <end position="636"/>
    </location>
</feature>
<reference evidence="9 10" key="1">
    <citation type="journal article" date="2024" name="Nat. Commun.">
        <title>Phylogenomics reveals the evolutionary origins of lichenization in chlorophyte algae.</title>
        <authorList>
            <person name="Puginier C."/>
            <person name="Libourel C."/>
            <person name="Otte J."/>
            <person name="Skaloud P."/>
            <person name="Haon M."/>
            <person name="Grisel S."/>
            <person name="Petersen M."/>
            <person name="Berrin J.G."/>
            <person name="Delaux P.M."/>
            <person name="Dal Grande F."/>
            <person name="Keller J."/>
        </authorList>
    </citation>
    <scope>NUCLEOTIDE SEQUENCE [LARGE SCALE GENOMIC DNA]</scope>
    <source>
        <strain evidence="9 10">SAG 245.80</strain>
    </source>
</reference>
<evidence type="ECO:0000256" key="2">
    <source>
        <dbReference type="ARBA" id="ARBA00022448"/>
    </source>
</evidence>
<dbReference type="Gene3D" id="1.20.1250.20">
    <property type="entry name" value="MFS general substrate transporter like domains"/>
    <property type="match status" value="1"/>
</dbReference>
<feature type="signal peptide" evidence="8">
    <location>
        <begin position="1"/>
        <end position="20"/>
    </location>
</feature>
<evidence type="ECO:0000256" key="1">
    <source>
        <dbReference type="ARBA" id="ARBA00004141"/>
    </source>
</evidence>
<protein>
    <submittedName>
        <fullName evidence="9">Uncharacterized protein</fullName>
    </submittedName>
</protein>
<evidence type="ECO:0000313" key="9">
    <source>
        <dbReference type="EMBL" id="KAK9846301.1"/>
    </source>
</evidence>
<dbReference type="PANTHER" id="PTHR23504:SF117">
    <property type="entry name" value="MAJOR FACILITATOR SUPERFAMILY PROTEIN"/>
    <property type="match status" value="1"/>
</dbReference>
<dbReference type="InterPro" id="IPR011701">
    <property type="entry name" value="MFS"/>
</dbReference>
<feature type="transmembrane region" description="Helical" evidence="7">
    <location>
        <begin position="259"/>
        <end position="281"/>
    </location>
</feature>
<organism evidence="9 10">
    <name type="scientific">Elliptochloris bilobata</name>
    <dbReference type="NCBI Taxonomy" id="381761"/>
    <lineage>
        <taxon>Eukaryota</taxon>
        <taxon>Viridiplantae</taxon>
        <taxon>Chlorophyta</taxon>
        <taxon>core chlorophytes</taxon>
        <taxon>Trebouxiophyceae</taxon>
        <taxon>Trebouxiophyceae incertae sedis</taxon>
        <taxon>Elliptochloris clade</taxon>
        <taxon>Elliptochloris</taxon>
    </lineage>
</organism>
<feature type="transmembrane region" description="Helical" evidence="7">
    <location>
        <begin position="477"/>
        <end position="498"/>
    </location>
</feature>
<feature type="compositionally biased region" description="Polar residues" evidence="6">
    <location>
        <begin position="373"/>
        <end position="383"/>
    </location>
</feature>
<name>A0AAW1SK88_9CHLO</name>
<feature type="transmembrane region" description="Helical" evidence="7">
    <location>
        <begin position="510"/>
        <end position="528"/>
    </location>
</feature>
<comment type="subcellular location">
    <subcellularLocation>
        <location evidence="1">Membrane</location>
        <topology evidence="1">Multi-pass membrane protein</topology>
    </subcellularLocation>
</comment>
<sequence>MVSGGGLLLLVGLLATQAHCSWWTTQSASSDVFGRKLLQAQKLAAAPGSAPAPTFHWNTSTASSAPAPEATAAVPALAPAPAAHHPLAPAAAPALAPAGAPAVPGVPAVPAAPAVPAVPATPATPAVPAVPATPGVPGVPGAPALPAAPIIINQAAPGAAATTPAGAPLPVSSTSVASAPGEAPRAAVVALAPAPGAAANAPTVLASAPLASQPGASPAGRICACGALDAWQLAAILLCQLTEGVQITLPYTVAVYMEVGWRTGILAACFCFSQFLTSYLWGRASDVALAMTLLSLAWGAGTVLGPVIGGALSLPCEHTPSLPLCAHGQLLQRRPFLLPCVATAALSAAAMLSSVLLLRETRRQAATGLEPQKLSQGARTQSRGLRRIDSAQESGRRAGLELAAMKISSVPALSIETDSVASAPTPAHHAERQRQVLLTLVGYGMIAMLFNLLDELTPLLASTPPSLGGLGLSPSQLAVPLAVSGIALVASAVGFPPLARLLGTLATLKLGLWLAAPAAAGLAAPSLLPRALGAWAPQAALGAVLCAKSASSTLAFTASMILVNTAAPADQLGSVNGAGQALASLVRALGPASGGASWAASISLGPPIGQFLPFLSVAAAMLATQLLYRRVALHGV</sequence>
<feature type="region of interest" description="Disordered" evidence="6">
    <location>
        <begin position="368"/>
        <end position="390"/>
    </location>
</feature>
<evidence type="ECO:0000256" key="7">
    <source>
        <dbReference type="SAM" id="Phobius"/>
    </source>
</evidence>
<evidence type="ECO:0000256" key="5">
    <source>
        <dbReference type="ARBA" id="ARBA00023136"/>
    </source>
</evidence>
<dbReference type="Proteomes" id="UP001445335">
    <property type="component" value="Unassembled WGS sequence"/>
</dbReference>
<keyword evidence="2" id="KW-0813">Transport</keyword>
<keyword evidence="5 7" id="KW-0472">Membrane</keyword>
<dbReference type="PANTHER" id="PTHR23504">
    <property type="entry name" value="MAJOR FACILITATOR SUPERFAMILY DOMAIN-CONTAINING PROTEIN 10"/>
    <property type="match status" value="1"/>
</dbReference>
<dbReference type="Pfam" id="PF07690">
    <property type="entry name" value="MFS_1"/>
    <property type="match status" value="1"/>
</dbReference>
<dbReference type="GO" id="GO:0016020">
    <property type="term" value="C:membrane"/>
    <property type="evidence" value="ECO:0007669"/>
    <property type="project" value="UniProtKB-SubCell"/>
</dbReference>
<dbReference type="GO" id="GO:0022857">
    <property type="term" value="F:transmembrane transporter activity"/>
    <property type="evidence" value="ECO:0007669"/>
    <property type="project" value="InterPro"/>
</dbReference>
<keyword evidence="8" id="KW-0732">Signal</keyword>
<comment type="caution">
    <text evidence="9">The sequence shown here is derived from an EMBL/GenBank/DDBJ whole genome shotgun (WGS) entry which is preliminary data.</text>
</comment>